<sequence length="78" mass="8621">IQDYQEDLNSETKSSAGDKHETGRAMLQLEMEKLGQQYQTVLTQKNVLQKIDVSVKKKAQVGSLVGTTSGLNYFLATS</sequence>
<dbReference type="RefSeq" id="WP_303494791.1">
    <property type="nucleotide sequence ID" value="NZ_JAUOPB010000590.1"/>
</dbReference>
<reference evidence="2" key="1">
    <citation type="submission" date="2023-07" db="EMBL/GenBank/DDBJ databases">
        <title>Genome content predicts the carbon catabolic preferences of heterotrophic bacteria.</title>
        <authorList>
            <person name="Gralka M."/>
        </authorList>
    </citation>
    <scope>NUCLEOTIDE SEQUENCE</scope>
    <source>
        <strain evidence="2">I3M17_2</strain>
    </source>
</reference>
<dbReference type="EMBL" id="JAUOPB010000590">
    <property type="protein sequence ID" value="MDO6425302.1"/>
    <property type="molecule type" value="Genomic_DNA"/>
</dbReference>
<evidence type="ECO:0000313" key="2">
    <source>
        <dbReference type="EMBL" id="MDO6425302.1"/>
    </source>
</evidence>
<dbReference type="AlphaFoldDB" id="A0AAW7XEQ0"/>
<feature type="non-terminal residue" evidence="2">
    <location>
        <position position="1"/>
    </location>
</feature>
<evidence type="ECO:0000313" key="3">
    <source>
        <dbReference type="Proteomes" id="UP001169760"/>
    </source>
</evidence>
<accession>A0AAW7XEQ0</accession>
<protein>
    <submittedName>
        <fullName evidence="2">Uncharacterized protein</fullName>
    </submittedName>
</protein>
<feature type="region of interest" description="Disordered" evidence="1">
    <location>
        <begin position="1"/>
        <end position="22"/>
    </location>
</feature>
<evidence type="ECO:0000256" key="1">
    <source>
        <dbReference type="SAM" id="MobiDB-lite"/>
    </source>
</evidence>
<gene>
    <name evidence="2" type="ORF">Q4521_22710</name>
</gene>
<dbReference type="Proteomes" id="UP001169760">
    <property type="component" value="Unassembled WGS sequence"/>
</dbReference>
<comment type="caution">
    <text evidence="2">The sequence shown here is derived from an EMBL/GenBank/DDBJ whole genome shotgun (WGS) entry which is preliminary data.</text>
</comment>
<name>A0AAW7XEQ0_9GAMM</name>
<proteinExistence type="predicted"/>
<organism evidence="2 3">
    <name type="scientific">Saccharophagus degradans</name>
    <dbReference type="NCBI Taxonomy" id="86304"/>
    <lineage>
        <taxon>Bacteria</taxon>
        <taxon>Pseudomonadati</taxon>
        <taxon>Pseudomonadota</taxon>
        <taxon>Gammaproteobacteria</taxon>
        <taxon>Cellvibrionales</taxon>
        <taxon>Cellvibrionaceae</taxon>
        <taxon>Saccharophagus</taxon>
    </lineage>
</organism>
<feature type="non-terminal residue" evidence="2">
    <location>
        <position position="78"/>
    </location>
</feature>